<dbReference type="CDD" id="cd23945">
    <property type="entry name" value="PAPS_reductase"/>
    <property type="match status" value="1"/>
</dbReference>
<dbReference type="InterPro" id="IPR011798">
    <property type="entry name" value="APS_reductase"/>
</dbReference>
<dbReference type="PANTHER" id="PTHR46482">
    <property type="entry name" value="5'-ADENYLYLSULFATE REDUCTASE 3, CHLOROPLASTIC"/>
    <property type="match status" value="1"/>
</dbReference>
<feature type="binding site" evidence="14">
    <location>
        <position position="192"/>
    </location>
    <ligand>
        <name>[4Fe-4S] cluster</name>
        <dbReference type="ChEBI" id="CHEBI:49883"/>
    </ligand>
</feature>
<sequence length="231" mass="26285">MTESKIEKSLALIRQAVAEYGPDVAFACSFGAEDVVLLDLISRAGRSIAVITLDTGRLPQETYDVMDACRKRYSMPIEVYFPDAAEVEAMVREHGLNLFRDSVELRKRCCEIRKIHPLRRALAGRKAWMTGVRRDQADSRQQMAAVEDDAHFGIRKFNPLIEWSEAEVWAYIREHDVPYNALHDRHYPSIGCAPCSRAIAVGEDPRAGRWWWEQEDGVAECGLHASPLKKR</sequence>
<dbReference type="GO" id="GO:0051539">
    <property type="term" value="F:4 iron, 4 sulfur cluster binding"/>
    <property type="evidence" value="ECO:0007669"/>
    <property type="project" value="UniProtKB-UniRule"/>
</dbReference>
<dbReference type="GO" id="GO:0005737">
    <property type="term" value="C:cytoplasm"/>
    <property type="evidence" value="ECO:0007669"/>
    <property type="project" value="UniProtKB-SubCell"/>
</dbReference>
<dbReference type="GO" id="GO:0043866">
    <property type="term" value="F:adenylyl-sulfate reductase (thioredoxin) activity"/>
    <property type="evidence" value="ECO:0007669"/>
    <property type="project" value="UniProtKB-EC"/>
</dbReference>
<name>A0A5R9GTT1_9PROT</name>
<protein>
    <recommendedName>
        <fullName evidence="10 14">Adenosine 5'-phosphosulfate reductase</fullName>
        <shortName evidence="14">APS reductase</shortName>
        <ecNumber evidence="9 14">1.8.4.10</ecNumber>
    </recommendedName>
    <alternativeName>
        <fullName evidence="12 14">5'-adenylylsulfate reductase</fullName>
    </alternativeName>
    <alternativeName>
        <fullName evidence="11 14">Thioredoxin-dependent 5'-adenylylsulfate reductase</fullName>
    </alternativeName>
</protein>
<comment type="similarity">
    <text evidence="1 14">Belongs to the PAPS reductase family. CysH subfamily.</text>
</comment>
<dbReference type="EMBL" id="VBRY01000001">
    <property type="protein sequence ID" value="TLS68988.1"/>
    <property type="molecule type" value="Genomic_DNA"/>
</dbReference>
<dbReference type="AlphaFoldDB" id="A0A5R9GTT1"/>
<keyword evidence="3 14" id="KW-0479">Metal-binding</keyword>
<dbReference type="InterPro" id="IPR002500">
    <property type="entry name" value="PAPS_reduct_dom"/>
</dbReference>
<dbReference type="RefSeq" id="WP_138237804.1">
    <property type="nucleotide sequence ID" value="NZ_VBRY01000001.1"/>
</dbReference>
<organism evidence="16 17">
    <name type="scientific">Mariprofundus erugo</name>
    <dbReference type="NCBI Taxonomy" id="2528639"/>
    <lineage>
        <taxon>Bacteria</taxon>
        <taxon>Pseudomonadati</taxon>
        <taxon>Pseudomonadota</taxon>
        <taxon>Candidatius Mariprofundia</taxon>
        <taxon>Mariprofundales</taxon>
        <taxon>Mariprofundaceae</taxon>
        <taxon>Mariprofundus</taxon>
    </lineage>
</organism>
<comment type="cofactor">
    <cofactor evidence="14">
        <name>[4Fe-4S] cluster</name>
        <dbReference type="ChEBI" id="CHEBI:49883"/>
    </cofactor>
    <text evidence="14">Binds 1 [4Fe-4S] cluster per subunit.</text>
</comment>
<dbReference type="GO" id="GO:0070814">
    <property type="term" value="P:hydrogen sulfide biosynthetic process"/>
    <property type="evidence" value="ECO:0007669"/>
    <property type="project" value="UniProtKB-UniRule"/>
</dbReference>
<dbReference type="HAMAP" id="MF_00063">
    <property type="entry name" value="CysH"/>
    <property type="match status" value="1"/>
</dbReference>
<evidence type="ECO:0000256" key="5">
    <source>
        <dbReference type="ARBA" id="ARBA00023004"/>
    </source>
</evidence>
<comment type="catalytic activity">
    <reaction evidence="13 14">
        <text>[thioredoxin]-disulfide + sulfite + AMP + 2 H(+) = adenosine 5'-phosphosulfate + [thioredoxin]-dithiol</text>
        <dbReference type="Rhea" id="RHEA:21976"/>
        <dbReference type="Rhea" id="RHEA-COMP:10698"/>
        <dbReference type="Rhea" id="RHEA-COMP:10700"/>
        <dbReference type="ChEBI" id="CHEBI:15378"/>
        <dbReference type="ChEBI" id="CHEBI:17359"/>
        <dbReference type="ChEBI" id="CHEBI:29950"/>
        <dbReference type="ChEBI" id="CHEBI:50058"/>
        <dbReference type="ChEBI" id="CHEBI:58243"/>
        <dbReference type="ChEBI" id="CHEBI:456215"/>
        <dbReference type="EC" id="1.8.4.10"/>
    </reaction>
</comment>
<dbReference type="GO" id="GO:0046872">
    <property type="term" value="F:metal ion binding"/>
    <property type="evidence" value="ECO:0007669"/>
    <property type="project" value="UniProtKB-KW"/>
</dbReference>
<comment type="subcellular location">
    <subcellularLocation>
        <location evidence="14">Cytoplasm</location>
    </subcellularLocation>
</comment>
<evidence type="ECO:0000256" key="11">
    <source>
        <dbReference type="ARBA" id="ARBA00030894"/>
    </source>
</evidence>
<dbReference type="PANTHER" id="PTHR46482:SF9">
    <property type="entry name" value="5'-ADENYLYLSULFATE REDUCTASE 1, CHLOROPLASTIC"/>
    <property type="match status" value="1"/>
</dbReference>
<comment type="pathway">
    <text evidence="8 14">Sulfur metabolism; hydrogen sulfide biosynthesis; sulfite from sulfate.</text>
</comment>
<evidence type="ECO:0000256" key="7">
    <source>
        <dbReference type="ARBA" id="ARBA00024298"/>
    </source>
</evidence>
<keyword evidence="6 14" id="KW-0411">Iron-sulfur</keyword>
<reference evidence="16 17" key="1">
    <citation type="journal article" date="2019" name="Appl. Environ. Microbiol.">
        <title>Environmental Evidence and Genomic Insight of Iron-oxidizing Bacteria Preference Towards More Corrosion Resistant Stainless Steel at Higher Salinities.</title>
        <authorList>
            <person name="Garrison C.E."/>
            <person name="Price K.A."/>
            <person name="Field E.K."/>
        </authorList>
    </citation>
    <scope>NUCLEOTIDE SEQUENCE [LARGE SCALE GENOMIC DNA]</scope>
    <source>
        <strain evidence="16 17">P3</strain>
    </source>
</reference>
<dbReference type="Gene3D" id="3.40.50.620">
    <property type="entry name" value="HUPs"/>
    <property type="match status" value="1"/>
</dbReference>
<evidence type="ECO:0000256" key="8">
    <source>
        <dbReference type="ARBA" id="ARBA00024327"/>
    </source>
</evidence>
<evidence type="ECO:0000256" key="9">
    <source>
        <dbReference type="ARBA" id="ARBA00024386"/>
    </source>
</evidence>
<evidence type="ECO:0000256" key="10">
    <source>
        <dbReference type="ARBA" id="ARBA00029514"/>
    </source>
</evidence>
<keyword evidence="17" id="KW-1185">Reference proteome</keyword>
<dbReference type="InterPro" id="IPR014729">
    <property type="entry name" value="Rossmann-like_a/b/a_fold"/>
</dbReference>
<keyword evidence="5 14" id="KW-0408">Iron</keyword>
<evidence type="ECO:0000256" key="12">
    <source>
        <dbReference type="ARBA" id="ARBA00032041"/>
    </source>
</evidence>
<dbReference type="NCBIfam" id="NF002537">
    <property type="entry name" value="PRK02090.1"/>
    <property type="match status" value="1"/>
</dbReference>
<comment type="function">
    <text evidence="7 14">Catalyzes the formation of sulfite from adenosine 5'-phosphosulfate (APS) using thioredoxin as an electron donor.</text>
</comment>
<dbReference type="EC" id="1.8.4.10" evidence="9 14"/>
<dbReference type="Proteomes" id="UP000306585">
    <property type="component" value="Unassembled WGS sequence"/>
</dbReference>
<dbReference type="NCBIfam" id="TIGR02055">
    <property type="entry name" value="APS_reductase"/>
    <property type="match status" value="1"/>
</dbReference>
<dbReference type="GO" id="GO:0004604">
    <property type="term" value="F:phosphoadenylyl-sulfate reductase (thioredoxin) activity"/>
    <property type="evidence" value="ECO:0007669"/>
    <property type="project" value="UniProtKB-UniRule"/>
</dbReference>
<feature type="binding site" evidence="14">
    <location>
        <position position="195"/>
    </location>
    <ligand>
        <name>[4Fe-4S] cluster</name>
        <dbReference type="ChEBI" id="CHEBI:49883"/>
    </ligand>
</feature>
<dbReference type="InterPro" id="IPR004511">
    <property type="entry name" value="PAPS/APS_Rdtase"/>
</dbReference>
<dbReference type="Pfam" id="PF01507">
    <property type="entry name" value="PAPS_reduct"/>
    <property type="match status" value="1"/>
</dbReference>
<evidence type="ECO:0000256" key="1">
    <source>
        <dbReference type="ARBA" id="ARBA00009732"/>
    </source>
</evidence>
<evidence type="ECO:0000313" key="16">
    <source>
        <dbReference type="EMBL" id="TLS68988.1"/>
    </source>
</evidence>
<feature type="domain" description="Phosphoadenosine phosphosulphate reductase" evidence="15">
    <location>
        <begin position="24"/>
        <end position="197"/>
    </location>
</feature>
<dbReference type="GO" id="GO:0019344">
    <property type="term" value="P:cysteine biosynthetic process"/>
    <property type="evidence" value="ECO:0007669"/>
    <property type="project" value="InterPro"/>
</dbReference>
<dbReference type="NCBIfam" id="TIGR00434">
    <property type="entry name" value="cysH"/>
    <property type="match status" value="1"/>
</dbReference>
<evidence type="ECO:0000256" key="3">
    <source>
        <dbReference type="ARBA" id="ARBA00022723"/>
    </source>
</evidence>
<evidence type="ECO:0000259" key="15">
    <source>
        <dbReference type="Pfam" id="PF01507"/>
    </source>
</evidence>
<evidence type="ECO:0000313" key="17">
    <source>
        <dbReference type="Proteomes" id="UP000306585"/>
    </source>
</evidence>
<evidence type="ECO:0000256" key="2">
    <source>
        <dbReference type="ARBA" id="ARBA00022490"/>
    </source>
</evidence>
<gene>
    <name evidence="14" type="primary">cysH</name>
    <name evidence="16" type="ORF">FEF65_00365</name>
</gene>
<dbReference type="GO" id="GO:0019379">
    <property type="term" value="P:sulfate assimilation, phosphoadenylyl sulfate reduction by phosphoadenylyl-sulfate reductase (thioredoxin)"/>
    <property type="evidence" value="ECO:0007669"/>
    <property type="project" value="UniProtKB-UniRule"/>
</dbReference>
<dbReference type="PIRSF" id="PIRSF000857">
    <property type="entry name" value="PAPS_reductase"/>
    <property type="match status" value="1"/>
</dbReference>
<proteinExistence type="inferred from homology"/>
<keyword evidence="2 14" id="KW-0963">Cytoplasm</keyword>
<evidence type="ECO:0000256" key="13">
    <source>
        <dbReference type="ARBA" id="ARBA00048441"/>
    </source>
</evidence>
<evidence type="ECO:0000256" key="4">
    <source>
        <dbReference type="ARBA" id="ARBA00023002"/>
    </source>
</evidence>
<keyword evidence="4 14" id="KW-0560">Oxidoreductase</keyword>
<evidence type="ECO:0000256" key="14">
    <source>
        <dbReference type="HAMAP-Rule" id="MF_00063"/>
    </source>
</evidence>
<accession>A0A5R9GTT1</accession>
<dbReference type="SUPFAM" id="SSF52402">
    <property type="entry name" value="Adenine nucleotide alpha hydrolases-like"/>
    <property type="match status" value="1"/>
</dbReference>
<feature type="binding site" evidence="14">
    <location>
        <position position="109"/>
    </location>
    <ligand>
        <name>[4Fe-4S] cluster</name>
        <dbReference type="ChEBI" id="CHEBI:49883"/>
    </ligand>
</feature>
<feature type="active site" description="Nucleophile; cysteine thiosulfonate intermediate" evidence="14">
    <location>
        <position position="221"/>
    </location>
</feature>
<evidence type="ECO:0000256" key="6">
    <source>
        <dbReference type="ARBA" id="ARBA00023014"/>
    </source>
</evidence>
<comment type="caution">
    <text evidence="16">The sequence shown here is derived from an EMBL/GenBank/DDBJ whole genome shotgun (WGS) entry which is preliminary data.</text>
</comment>
<feature type="binding site" evidence="14">
    <location>
        <position position="110"/>
    </location>
    <ligand>
        <name>[4Fe-4S] cluster</name>
        <dbReference type="ChEBI" id="CHEBI:49883"/>
    </ligand>
</feature>